<dbReference type="RefSeq" id="WP_406750782.1">
    <property type="nucleotide sequence ID" value="NZ_JBEWZH010000004.1"/>
</dbReference>
<keyword evidence="4" id="KW-1185">Reference proteome</keyword>
<dbReference type="PANTHER" id="PTHR23028">
    <property type="entry name" value="ACETYLTRANSFERASE"/>
    <property type="match status" value="1"/>
</dbReference>
<sequence>MSVESKTKLLPLESLRGIAALVVALLHFQIAKSFFNENFLVKNGDLMVDLFFVLSGFVIAYNYSGKIGNISELLSFQKKRFWRLYPLHVVTLFAFIAIEISRYYVGIINPASVLKPAFENSGFWAFISNLFLLQSFTGHSGSFNGPSWSISVEFYVYVVFGLFSLLNLKLARRTFIVFLIIIASCGMLLTIRPESPLDVPHSALFARCMYSFFLGVFFYLIQGLIPFRGSTFVSLLFLLGSGYLIFEFAKTPYEWLIPIFLGMTICFISTLNPQNWLYKLLSFKPTVWLGKVSYSIYLIHGIVWAVIGAIVKFVFGNSGEVIHGVRYFTFPFYTSIGIHIMSIMFLLMVSSLTWKYIEVRFNYGKRIK</sequence>
<feature type="transmembrane region" description="Helical" evidence="1">
    <location>
        <begin position="175"/>
        <end position="192"/>
    </location>
</feature>
<dbReference type="EC" id="2.3.-.-" evidence="3"/>
<proteinExistence type="predicted"/>
<evidence type="ECO:0000256" key="1">
    <source>
        <dbReference type="SAM" id="Phobius"/>
    </source>
</evidence>
<keyword evidence="1" id="KW-0812">Transmembrane</keyword>
<accession>A0ABW8RTZ8</accession>
<comment type="caution">
    <text evidence="3">The sequence shown here is derived from an EMBL/GenBank/DDBJ whole genome shotgun (WGS) entry which is preliminary data.</text>
</comment>
<keyword evidence="1" id="KW-1133">Transmembrane helix</keyword>
<dbReference type="EMBL" id="JBEWZH010000004">
    <property type="protein sequence ID" value="MFL0162071.1"/>
    <property type="molecule type" value="Genomic_DNA"/>
</dbReference>
<feature type="transmembrane region" description="Helical" evidence="1">
    <location>
        <begin position="204"/>
        <end position="225"/>
    </location>
</feature>
<dbReference type="Proteomes" id="UP001623558">
    <property type="component" value="Unassembled WGS sequence"/>
</dbReference>
<evidence type="ECO:0000313" key="3">
    <source>
        <dbReference type="EMBL" id="MFL0162071.1"/>
    </source>
</evidence>
<feature type="transmembrane region" description="Helical" evidence="1">
    <location>
        <begin position="15"/>
        <end position="34"/>
    </location>
</feature>
<dbReference type="Pfam" id="PF01757">
    <property type="entry name" value="Acyl_transf_3"/>
    <property type="match status" value="1"/>
</dbReference>
<organism evidence="3 4">
    <name type="scientific">Aquirufa salirivi</name>
    <dbReference type="NCBI Taxonomy" id="3104729"/>
    <lineage>
        <taxon>Bacteria</taxon>
        <taxon>Pseudomonadati</taxon>
        <taxon>Bacteroidota</taxon>
        <taxon>Cytophagia</taxon>
        <taxon>Cytophagales</taxon>
        <taxon>Flectobacillaceae</taxon>
        <taxon>Aquirufa</taxon>
    </lineage>
</organism>
<evidence type="ECO:0000259" key="2">
    <source>
        <dbReference type="Pfam" id="PF01757"/>
    </source>
</evidence>
<feature type="transmembrane region" description="Helical" evidence="1">
    <location>
        <begin position="255"/>
        <end position="273"/>
    </location>
</feature>
<feature type="transmembrane region" description="Helical" evidence="1">
    <location>
        <begin position="46"/>
        <end position="64"/>
    </location>
</feature>
<dbReference type="InterPro" id="IPR050879">
    <property type="entry name" value="Acyltransferase_3"/>
</dbReference>
<protein>
    <submittedName>
        <fullName evidence="3">Acyltransferase</fullName>
        <ecNumber evidence="3">2.3.-.-</ecNumber>
    </submittedName>
</protein>
<feature type="transmembrane region" description="Helical" evidence="1">
    <location>
        <begin position="336"/>
        <end position="357"/>
    </location>
</feature>
<gene>
    <name evidence="3" type="ORF">U0R11_06675</name>
</gene>
<feature type="transmembrane region" description="Helical" evidence="1">
    <location>
        <begin position="148"/>
        <end position="168"/>
    </location>
</feature>
<keyword evidence="1" id="KW-0472">Membrane</keyword>
<dbReference type="PANTHER" id="PTHR23028:SF131">
    <property type="entry name" value="BLR2367 PROTEIN"/>
    <property type="match status" value="1"/>
</dbReference>
<evidence type="ECO:0000313" key="4">
    <source>
        <dbReference type="Proteomes" id="UP001623558"/>
    </source>
</evidence>
<feature type="domain" description="Acyltransferase 3" evidence="2">
    <location>
        <begin position="12"/>
        <end position="347"/>
    </location>
</feature>
<dbReference type="InterPro" id="IPR002656">
    <property type="entry name" value="Acyl_transf_3_dom"/>
</dbReference>
<feature type="transmembrane region" description="Helical" evidence="1">
    <location>
        <begin position="84"/>
        <end position="105"/>
    </location>
</feature>
<reference evidence="3 4" key="1">
    <citation type="submission" date="2024-07" db="EMBL/GenBank/DDBJ databases">
        <authorList>
            <person name="Pitt A."/>
            <person name="Hahn M.W."/>
        </authorList>
    </citation>
    <scope>NUCLEOTIDE SEQUENCE [LARGE SCALE GENOMIC DNA]</scope>
    <source>
        <strain evidence="3 4">1-SAACH-A3</strain>
    </source>
</reference>
<dbReference type="GO" id="GO:0016746">
    <property type="term" value="F:acyltransferase activity"/>
    <property type="evidence" value="ECO:0007669"/>
    <property type="project" value="UniProtKB-KW"/>
</dbReference>
<keyword evidence="3" id="KW-0012">Acyltransferase</keyword>
<feature type="transmembrane region" description="Helical" evidence="1">
    <location>
        <begin position="294"/>
        <end position="316"/>
    </location>
</feature>
<keyword evidence="3" id="KW-0808">Transferase</keyword>
<feature type="transmembrane region" description="Helical" evidence="1">
    <location>
        <begin position="232"/>
        <end position="249"/>
    </location>
</feature>
<name>A0ABW8RTZ8_9BACT</name>